<name>A0A6C0F6J3_9ZZZZ</name>
<protein>
    <submittedName>
        <fullName evidence="1">Uncharacterized protein</fullName>
    </submittedName>
</protein>
<dbReference type="AlphaFoldDB" id="A0A6C0F6J3"/>
<proteinExistence type="predicted"/>
<accession>A0A6C0F6J3</accession>
<evidence type="ECO:0000313" key="1">
    <source>
        <dbReference type="EMBL" id="QHT35520.1"/>
    </source>
</evidence>
<sequence>MQTTILSNADVANILRAATCRKDDDTKYADHLFKTLVHAAQNANLKMRFWDAIYSKRPAYFLLYQLHEKQQYGTATHSVEDVINEYDVLENLAAACGQYVVATYYNDGQNINIYLEFKPPVKSDVHVVKIPVADDLEERRHEKATSW</sequence>
<organism evidence="1">
    <name type="scientific">viral metagenome</name>
    <dbReference type="NCBI Taxonomy" id="1070528"/>
    <lineage>
        <taxon>unclassified sequences</taxon>
        <taxon>metagenomes</taxon>
        <taxon>organismal metagenomes</taxon>
    </lineage>
</organism>
<dbReference type="EMBL" id="MN739022">
    <property type="protein sequence ID" value="QHT35520.1"/>
    <property type="molecule type" value="Genomic_DNA"/>
</dbReference>
<reference evidence="1" key="1">
    <citation type="journal article" date="2020" name="Nature">
        <title>Giant virus diversity and host interactions through global metagenomics.</title>
        <authorList>
            <person name="Schulz F."/>
            <person name="Roux S."/>
            <person name="Paez-Espino D."/>
            <person name="Jungbluth S."/>
            <person name="Walsh D.A."/>
            <person name="Denef V.J."/>
            <person name="McMahon K.D."/>
            <person name="Konstantinidis K.T."/>
            <person name="Eloe-Fadrosh E.A."/>
            <person name="Kyrpides N.C."/>
            <person name="Woyke T."/>
        </authorList>
    </citation>
    <scope>NUCLEOTIDE SEQUENCE</scope>
    <source>
        <strain evidence="1">GVMAG-M-3300009180-45</strain>
    </source>
</reference>